<proteinExistence type="predicted"/>
<organism evidence="2 3">
    <name type="scientific">Lapillicoccus jejuensis</name>
    <dbReference type="NCBI Taxonomy" id="402171"/>
    <lineage>
        <taxon>Bacteria</taxon>
        <taxon>Bacillati</taxon>
        <taxon>Actinomycetota</taxon>
        <taxon>Actinomycetes</taxon>
        <taxon>Micrococcales</taxon>
        <taxon>Intrasporangiaceae</taxon>
        <taxon>Lapillicoccus</taxon>
    </lineage>
</organism>
<dbReference type="Pfam" id="PF09995">
    <property type="entry name" value="MPAB_Lcp_cat"/>
    <property type="match status" value="1"/>
</dbReference>
<dbReference type="Proteomes" id="UP000317893">
    <property type="component" value="Unassembled WGS sequence"/>
</dbReference>
<feature type="domain" description="ER-bound oxygenase mpaB/mpaB'/Rubber oxygenase catalytic" evidence="1">
    <location>
        <begin position="58"/>
        <end position="281"/>
    </location>
</feature>
<protein>
    <submittedName>
        <fullName evidence="2">Uncharacterized protein (DUF2236 family)</fullName>
    </submittedName>
</protein>
<dbReference type="AlphaFoldDB" id="A0A542E3B3"/>
<name>A0A542E3B3_9MICO</name>
<sequence length="311" mass="33379">MTLTVPSLRSLPDPAQVLRTGLADSLREKVAGPEAETKAAAIWLADGERWFTPGDPVWRVHDDAAMFVGGIRALLLQSLHPLAMAGVAGHSGYKSDPWGRLQRTSEYLAATTFGTVQVAEEVIARIRGVHERVRGKADDGTPYAASDPHLLAWVHAAEVDSFLTTHQRYGAAPLTAAEADTYVEQAGRSARLLGVLDPPRTVAELEGTLALFRPELRATAACHDATRFLLLHPPVEGLSKVGYAALAAGAVASLPVWAKAMLRLPALPVTERVVTRQVGALAVGTIRWALTDPRNPKVQAARRARERAAAR</sequence>
<dbReference type="EMBL" id="VFMN01000001">
    <property type="protein sequence ID" value="TQJ09817.1"/>
    <property type="molecule type" value="Genomic_DNA"/>
</dbReference>
<dbReference type="RefSeq" id="WP_246061236.1">
    <property type="nucleotide sequence ID" value="NZ_BAAAPR010000007.1"/>
</dbReference>
<evidence type="ECO:0000259" key="1">
    <source>
        <dbReference type="Pfam" id="PF09995"/>
    </source>
</evidence>
<dbReference type="PANTHER" id="PTHR36151:SF3">
    <property type="entry name" value="ER-BOUND OXYGENASE MPAB_MPAB'_RUBBER OXYGENASE CATALYTIC DOMAIN-CONTAINING PROTEIN"/>
    <property type="match status" value="1"/>
</dbReference>
<keyword evidence="3" id="KW-1185">Reference proteome</keyword>
<dbReference type="PANTHER" id="PTHR36151">
    <property type="entry name" value="BLR2777 PROTEIN"/>
    <property type="match status" value="1"/>
</dbReference>
<accession>A0A542E3B3</accession>
<reference evidence="2 3" key="1">
    <citation type="submission" date="2019-06" db="EMBL/GenBank/DDBJ databases">
        <title>Sequencing the genomes of 1000 actinobacteria strains.</title>
        <authorList>
            <person name="Klenk H.-P."/>
        </authorList>
    </citation>
    <scope>NUCLEOTIDE SEQUENCE [LARGE SCALE GENOMIC DNA]</scope>
    <source>
        <strain evidence="2 3">DSM 18607</strain>
    </source>
</reference>
<gene>
    <name evidence="2" type="ORF">FB458_2933</name>
</gene>
<evidence type="ECO:0000313" key="2">
    <source>
        <dbReference type="EMBL" id="TQJ09817.1"/>
    </source>
</evidence>
<evidence type="ECO:0000313" key="3">
    <source>
        <dbReference type="Proteomes" id="UP000317893"/>
    </source>
</evidence>
<comment type="caution">
    <text evidence="2">The sequence shown here is derived from an EMBL/GenBank/DDBJ whole genome shotgun (WGS) entry which is preliminary data.</text>
</comment>
<dbReference type="GO" id="GO:0016491">
    <property type="term" value="F:oxidoreductase activity"/>
    <property type="evidence" value="ECO:0007669"/>
    <property type="project" value="InterPro"/>
</dbReference>
<dbReference type="InterPro" id="IPR018713">
    <property type="entry name" value="MPAB/Lcp_cat_dom"/>
</dbReference>